<dbReference type="Proteomes" id="UP000660083">
    <property type="component" value="Unassembled WGS sequence"/>
</dbReference>
<dbReference type="EMBL" id="JAEFCT010000002">
    <property type="protein sequence ID" value="MBK1443600.1"/>
    <property type="molecule type" value="Genomic_DNA"/>
</dbReference>
<sequence length="172" mass="19087">MGFNFLDLNDNVRNAMLEEVNLDISSNTLYYSKRFNQHGIDSYPNILIESIKGGNEQTLANAIRKDHMFNASSVDKNGRASKTPSNAHETLAEGEFNRFYIRALARIAINENKELEVYRAKEVSNGRSESIQKIGITVNPNDLLADLRKNIGIDTFLGLPGGVNSGLSVKLV</sequence>
<name>A0A8I1H7X4_ACIPI</name>
<dbReference type="AlphaFoldDB" id="A0A8I1H7X4"/>
<accession>A0A8I1H7X4</accession>
<gene>
    <name evidence="1" type="ORF">JDA50_03955</name>
</gene>
<protein>
    <submittedName>
        <fullName evidence="1">Uncharacterized protein</fullName>
    </submittedName>
</protein>
<evidence type="ECO:0000313" key="1">
    <source>
        <dbReference type="EMBL" id="MBK1443600.1"/>
    </source>
</evidence>
<proteinExistence type="predicted"/>
<dbReference type="RefSeq" id="WP_196257405.1">
    <property type="nucleotide sequence ID" value="NZ_CP139262.1"/>
</dbReference>
<comment type="caution">
    <text evidence="1">The sequence shown here is derived from an EMBL/GenBank/DDBJ whole genome shotgun (WGS) entry which is preliminary data.</text>
</comment>
<reference evidence="1" key="1">
    <citation type="submission" date="2020-12" db="EMBL/GenBank/DDBJ databases">
        <authorList>
            <person name="Chopjitt P."/>
        </authorList>
    </citation>
    <scope>NUCLEOTIDE SEQUENCE</scope>
    <source>
        <strain evidence="1">AP1</strain>
    </source>
</reference>
<evidence type="ECO:0000313" key="2">
    <source>
        <dbReference type="Proteomes" id="UP000660083"/>
    </source>
</evidence>
<organism evidence="1 2">
    <name type="scientific">Acinetobacter pittii</name>
    <name type="common">Acinetobacter genomosp. 3</name>
    <dbReference type="NCBI Taxonomy" id="48296"/>
    <lineage>
        <taxon>Bacteria</taxon>
        <taxon>Pseudomonadati</taxon>
        <taxon>Pseudomonadota</taxon>
        <taxon>Gammaproteobacteria</taxon>
        <taxon>Moraxellales</taxon>
        <taxon>Moraxellaceae</taxon>
        <taxon>Acinetobacter</taxon>
        <taxon>Acinetobacter calcoaceticus/baumannii complex</taxon>
    </lineage>
</organism>